<evidence type="ECO:0000313" key="6">
    <source>
        <dbReference type="EMBL" id="CAG6689625.1"/>
    </source>
</evidence>
<dbReference type="Pfam" id="PF00031">
    <property type="entry name" value="Cystatin"/>
    <property type="match status" value="1"/>
</dbReference>
<dbReference type="PROSITE" id="PS00287">
    <property type="entry name" value="CYSTATIN"/>
    <property type="match status" value="1"/>
</dbReference>
<dbReference type="GO" id="GO:0004869">
    <property type="term" value="F:cysteine-type endopeptidase inhibitor activity"/>
    <property type="evidence" value="ECO:0007669"/>
    <property type="project" value="UniProtKB-KW"/>
</dbReference>
<evidence type="ECO:0000256" key="2">
    <source>
        <dbReference type="ARBA" id="ARBA00022690"/>
    </source>
</evidence>
<keyword evidence="4" id="KW-0732">Signal</keyword>
<dbReference type="PANTHER" id="PTHR46186:SF2">
    <property type="entry name" value="CYSTATIN"/>
    <property type="match status" value="1"/>
</dbReference>
<evidence type="ECO:0000259" key="5">
    <source>
        <dbReference type="SMART" id="SM00043"/>
    </source>
</evidence>
<dbReference type="CDD" id="cd00042">
    <property type="entry name" value="CY"/>
    <property type="match status" value="1"/>
</dbReference>
<dbReference type="InterPro" id="IPR000010">
    <property type="entry name" value="Cystatin_dom"/>
</dbReference>
<dbReference type="GO" id="GO:0005737">
    <property type="term" value="C:cytoplasm"/>
    <property type="evidence" value="ECO:0007669"/>
    <property type="project" value="TreeGrafter"/>
</dbReference>
<feature type="chain" id="PRO_5033671362" evidence="4">
    <location>
        <begin position="23"/>
        <end position="157"/>
    </location>
</feature>
<proteinExistence type="inferred from homology"/>
<dbReference type="GO" id="GO:0031982">
    <property type="term" value="C:vesicle"/>
    <property type="evidence" value="ECO:0007669"/>
    <property type="project" value="TreeGrafter"/>
</dbReference>
<dbReference type="PANTHER" id="PTHR46186">
    <property type="entry name" value="CYSTATIN"/>
    <property type="match status" value="1"/>
</dbReference>
<feature type="signal peptide" evidence="4">
    <location>
        <begin position="1"/>
        <end position="22"/>
    </location>
</feature>
<accession>A0A8D8TP35</accession>
<keyword evidence="3" id="KW-0789">Thiol protease inhibitor</keyword>
<dbReference type="AlphaFoldDB" id="A0A8D8TP35"/>
<feature type="domain" description="Cystatin" evidence="5">
    <location>
        <begin position="28"/>
        <end position="144"/>
    </location>
</feature>
<dbReference type="Gene3D" id="3.10.450.10">
    <property type="match status" value="1"/>
</dbReference>
<dbReference type="GO" id="GO:0005615">
    <property type="term" value="C:extracellular space"/>
    <property type="evidence" value="ECO:0007669"/>
    <property type="project" value="TreeGrafter"/>
</dbReference>
<dbReference type="EMBL" id="HBUF01293106">
    <property type="protein sequence ID" value="CAG6689613.1"/>
    <property type="molecule type" value="Transcribed_RNA"/>
</dbReference>
<dbReference type="InterPro" id="IPR018073">
    <property type="entry name" value="Prot_inh_cystat_CS"/>
</dbReference>
<evidence type="ECO:0000256" key="1">
    <source>
        <dbReference type="ARBA" id="ARBA00009403"/>
    </source>
</evidence>
<dbReference type="EMBL" id="HBUF01293108">
    <property type="protein sequence ID" value="CAG6689625.1"/>
    <property type="molecule type" value="Transcribed_RNA"/>
</dbReference>
<dbReference type="SUPFAM" id="SSF54403">
    <property type="entry name" value="Cystatin/monellin"/>
    <property type="match status" value="1"/>
</dbReference>
<comment type="similarity">
    <text evidence="1">Belongs to the cystatin family.</text>
</comment>
<evidence type="ECO:0000256" key="4">
    <source>
        <dbReference type="SAM" id="SignalP"/>
    </source>
</evidence>
<sequence length="157" mass="16811">MYNMKYSCVVLLLLSLSVSLNATPGDTIIPGGPAHINIDDPAVQEASHFAVSQISLDSDSPQQLGLYKVVSATRQVVAGALYTIKLQAGKTNCTKQAAPVQPPACSVNPATATDDDPNFGGFIVKVWDQPWKTPRFKITSVEPADEKTKAKNLKSKI</sequence>
<reference evidence="6" key="1">
    <citation type="submission" date="2021-05" db="EMBL/GenBank/DDBJ databases">
        <authorList>
            <person name="Alioto T."/>
            <person name="Alioto T."/>
            <person name="Gomez Garrido J."/>
        </authorList>
    </citation>
    <scope>NUCLEOTIDE SEQUENCE</scope>
</reference>
<dbReference type="SMART" id="SM00043">
    <property type="entry name" value="CY"/>
    <property type="match status" value="1"/>
</dbReference>
<dbReference type="InterPro" id="IPR046350">
    <property type="entry name" value="Cystatin_sf"/>
</dbReference>
<evidence type="ECO:0000256" key="3">
    <source>
        <dbReference type="ARBA" id="ARBA00022704"/>
    </source>
</evidence>
<protein>
    <submittedName>
        <fullName evidence="6">L-cystatin</fullName>
    </submittedName>
</protein>
<keyword evidence="2" id="KW-0646">Protease inhibitor</keyword>
<organism evidence="6">
    <name type="scientific">Cacopsylla melanoneura</name>
    <dbReference type="NCBI Taxonomy" id="428564"/>
    <lineage>
        <taxon>Eukaryota</taxon>
        <taxon>Metazoa</taxon>
        <taxon>Ecdysozoa</taxon>
        <taxon>Arthropoda</taxon>
        <taxon>Hexapoda</taxon>
        <taxon>Insecta</taxon>
        <taxon>Pterygota</taxon>
        <taxon>Neoptera</taxon>
        <taxon>Paraneoptera</taxon>
        <taxon>Hemiptera</taxon>
        <taxon>Sternorrhyncha</taxon>
        <taxon>Psylloidea</taxon>
        <taxon>Psyllidae</taxon>
        <taxon>Psyllinae</taxon>
        <taxon>Cacopsylla</taxon>
    </lineage>
</organism>
<name>A0A8D8TP35_9HEMI</name>